<evidence type="ECO:0000313" key="2">
    <source>
        <dbReference type="Proteomes" id="UP001056120"/>
    </source>
</evidence>
<accession>A0ACB9GVN6</accession>
<organism evidence="1 2">
    <name type="scientific">Smallanthus sonchifolius</name>
    <dbReference type="NCBI Taxonomy" id="185202"/>
    <lineage>
        <taxon>Eukaryota</taxon>
        <taxon>Viridiplantae</taxon>
        <taxon>Streptophyta</taxon>
        <taxon>Embryophyta</taxon>
        <taxon>Tracheophyta</taxon>
        <taxon>Spermatophyta</taxon>
        <taxon>Magnoliopsida</taxon>
        <taxon>eudicotyledons</taxon>
        <taxon>Gunneridae</taxon>
        <taxon>Pentapetalae</taxon>
        <taxon>asterids</taxon>
        <taxon>campanulids</taxon>
        <taxon>Asterales</taxon>
        <taxon>Asteraceae</taxon>
        <taxon>Asteroideae</taxon>
        <taxon>Heliantheae alliance</taxon>
        <taxon>Millerieae</taxon>
        <taxon>Smallanthus</taxon>
    </lineage>
</organism>
<keyword evidence="2" id="KW-1185">Reference proteome</keyword>
<name>A0ACB9GVN6_9ASTR</name>
<reference evidence="2" key="1">
    <citation type="journal article" date="2022" name="Mol. Ecol. Resour.">
        <title>The genomes of chicory, endive, great burdock and yacon provide insights into Asteraceae palaeo-polyploidization history and plant inulin production.</title>
        <authorList>
            <person name="Fan W."/>
            <person name="Wang S."/>
            <person name="Wang H."/>
            <person name="Wang A."/>
            <person name="Jiang F."/>
            <person name="Liu H."/>
            <person name="Zhao H."/>
            <person name="Xu D."/>
            <person name="Zhang Y."/>
        </authorList>
    </citation>
    <scope>NUCLEOTIDE SEQUENCE [LARGE SCALE GENOMIC DNA]</scope>
    <source>
        <strain evidence="2">cv. Yunnan</strain>
    </source>
</reference>
<proteinExistence type="predicted"/>
<reference evidence="1 2" key="2">
    <citation type="journal article" date="2022" name="Mol. Ecol. Resour.">
        <title>The genomes of chicory, endive, great burdock and yacon provide insights into Asteraceae paleo-polyploidization history and plant inulin production.</title>
        <authorList>
            <person name="Fan W."/>
            <person name="Wang S."/>
            <person name="Wang H."/>
            <person name="Wang A."/>
            <person name="Jiang F."/>
            <person name="Liu H."/>
            <person name="Zhao H."/>
            <person name="Xu D."/>
            <person name="Zhang Y."/>
        </authorList>
    </citation>
    <scope>NUCLEOTIDE SEQUENCE [LARGE SCALE GENOMIC DNA]</scope>
    <source>
        <strain evidence="2">cv. Yunnan</strain>
        <tissue evidence="1">Leaves</tissue>
    </source>
</reference>
<evidence type="ECO:0000313" key="1">
    <source>
        <dbReference type="EMBL" id="KAI3787674.1"/>
    </source>
</evidence>
<protein>
    <submittedName>
        <fullName evidence="1">Uncharacterized protein</fullName>
    </submittedName>
</protein>
<comment type="caution">
    <text evidence="1">The sequence shown here is derived from an EMBL/GenBank/DDBJ whole genome shotgun (WGS) entry which is preliminary data.</text>
</comment>
<dbReference type="Proteomes" id="UP001056120">
    <property type="component" value="Linkage Group LG13"/>
</dbReference>
<gene>
    <name evidence="1" type="ORF">L1987_42304</name>
</gene>
<dbReference type="EMBL" id="CM042030">
    <property type="protein sequence ID" value="KAI3787674.1"/>
    <property type="molecule type" value="Genomic_DNA"/>
</dbReference>
<sequence>MPRKKDPPPSTLPPRRSARGASKSTSLLDGEDAESFVVPLVGFGDSQVGEDSLQPSLLPSGTNLCNINKEISLVPSVTVSLDESEQGLRSINKEKVLENSASTGTLLAGKTGLAGSVTGLSDGLPGVRSLSGSRNDSDGVGFAVASPKPPATPLFSPEFKAMLDREYPRKTVFSPRPMLSGEATEGRGLWDGLPQSRSESVGESISMPVAHGSSPDVGVHVHVPEDGDEHGSAVHSVHAKEGTNLSSGVALYEGVQATNKVWNGMHASAELHGGGDLPMPKPLGVEVVQDVQVHVPGTGLETEFEVKAIEENHSGPIASVEGIHGLHGVYGEARNEVLHVLNREEGLHAHSNVVHGGLDEVPMQPIEVAKVAPEGRDGINVGLVDDGVGSVTLTSDSPKVVVIPCVNGVQSESQPCSAADGLGNSTPPTIGVQREKPQSRARAAVVRMGLGSNTFPPSFPRKDADGFTTVSRKGKNKSIKLQKKKKQVVVRTSYNGLNSNQRAPISTGGVATQVGNPTVSRSTGSGFNFARAVQGPKAKISKPPVQDPSTSTQPHGPASRAATSSQPSGPEPRAARRPPPSSGSAMEVDPPLVRSSNRFDALNEVSDLDPFDQSVGTGTFFAELDLHASIKRTNLVKATSDLYPHEPMNEDGPPPAQLHAAVNDQAAGQCGSERENLVCHLNRERIEGARLLPASILSSPSPGGVHTKGGGRTYGISESQRKAIADRLSVSNSICSEETVNWCPGEWDYFNDLCISLRLDPDYCIEDVESDTENGTTQFISGLLNSGYPKPNRK</sequence>